<evidence type="ECO:0000256" key="3">
    <source>
        <dbReference type="ARBA" id="ARBA00009406"/>
    </source>
</evidence>
<dbReference type="PANTHER" id="PTHR31528:SF1">
    <property type="entry name" value="4-AMINO-5-HYDROXYMETHYL-2-METHYLPYRIMIDINE PHOSPHATE SYNTHASE THI11-RELATED"/>
    <property type="match status" value="1"/>
</dbReference>
<comment type="similarity">
    <text evidence="3">Belongs to the NMT1/THI5 family.</text>
</comment>
<keyword evidence="7" id="KW-0663">Pyridoxal phosphate</keyword>
<evidence type="ECO:0000313" key="15">
    <source>
        <dbReference type="EMBL" id="MFC5470114.1"/>
    </source>
</evidence>
<evidence type="ECO:0000256" key="2">
    <source>
        <dbReference type="ARBA" id="ARBA00004948"/>
    </source>
</evidence>
<evidence type="ECO:0000256" key="4">
    <source>
        <dbReference type="ARBA" id="ARBA00011738"/>
    </source>
</evidence>
<protein>
    <recommendedName>
        <fullName evidence="10">Thiamine pyrimidine synthase</fullName>
    </recommendedName>
</protein>
<comment type="catalytic activity">
    <reaction evidence="11">
        <text>N(6)-(pyridoxal phosphate)-L-lysyl-[4-amino-5-hydroxymethyl-2-methylpyrimidine phosphate synthase] + L-histidyl-[4-amino-5-hydroxymethyl-2-methylpyrimidine phosphate synthase] + 2 Fe(3+) + 4 H2O = L-lysyl-[4-amino-5-hydroxymethyl-2-methylpyrimidine phosphate synthase] + (2S)-2-amino-5-hydroxy-4-oxopentanoyl-[4-amino-5-hydroxymethyl-2-methylpyrimidine phosphate synthase] + 4-amino-2-methyl-5-(phosphooxymethyl)pyrimidine + 3-oxopropanoate + 2 Fe(2+) + 2 H(+)</text>
        <dbReference type="Rhea" id="RHEA:65756"/>
        <dbReference type="Rhea" id="RHEA-COMP:16892"/>
        <dbReference type="Rhea" id="RHEA-COMP:16893"/>
        <dbReference type="Rhea" id="RHEA-COMP:16894"/>
        <dbReference type="Rhea" id="RHEA-COMP:16895"/>
        <dbReference type="ChEBI" id="CHEBI:15377"/>
        <dbReference type="ChEBI" id="CHEBI:15378"/>
        <dbReference type="ChEBI" id="CHEBI:29033"/>
        <dbReference type="ChEBI" id="CHEBI:29034"/>
        <dbReference type="ChEBI" id="CHEBI:29969"/>
        <dbReference type="ChEBI" id="CHEBI:29979"/>
        <dbReference type="ChEBI" id="CHEBI:33190"/>
        <dbReference type="ChEBI" id="CHEBI:58354"/>
        <dbReference type="ChEBI" id="CHEBI:143915"/>
        <dbReference type="ChEBI" id="CHEBI:157692"/>
    </reaction>
    <physiologicalReaction direction="left-to-right" evidence="11">
        <dbReference type="Rhea" id="RHEA:65757"/>
    </physiologicalReaction>
</comment>
<organism evidence="15 16">
    <name type="scientific">Cohnella suwonensis</name>
    <dbReference type="NCBI Taxonomy" id="696072"/>
    <lineage>
        <taxon>Bacteria</taxon>
        <taxon>Bacillati</taxon>
        <taxon>Bacillota</taxon>
        <taxon>Bacilli</taxon>
        <taxon>Bacillales</taxon>
        <taxon>Paenibacillaceae</taxon>
        <taxon>Cohnella</taxon>
    </lineage>
</organism>
<reference evidence="16" key="1">
    <citation type="journal article" date="2019" name="Int. J. Syst. Evol. Microbiol.">
        <title>The Global Catalogue of Microorganisms (GCM) 10K type strain sequencing project: providing services to taxonomists for standard genome sequencing and annotation.</title>
        <authorList>
            <consortium name="The Broad Institute Genomics Platform"/>
            <consortium name="The Broad Institute Genome Sequencing Center for Infectious Disease"/>
            <person name="Wu L."/>
            <person name="Ma J."/>
        </authorList>
    </citation>
    <scope>NUCLEOTIDE SEQUENCE [LARGE SCALE GENOMIC DNA]</scope>
    <source>
        <strain evidence="16">CCUG 57113</strain>
    </source>
</reference>
<evidence type="ECO:0000256" key="5">
    <source>
        <dbReference type="ARBA" id="ARBA00022679"/>
    </source>
</evidence>
<keyword evidence="8" id="KW-0784">Thiamine biosynthesis</keyword>
<proteinExistence type="inferred from homology"/>
<evidence type="ECO:0000256" key="12">
    <source>
        <dbReference type="SAM" id="MobiDB-lite"/>
    </source>
</evidence>
<evidence type="ECO:0000256" key="13">
    <source>
        <dbReference type="SAM" id="SignalP"/>
    </source>
</evidence>
<keyword evidence="16" id="KW-1185">Reference proteome</keyword>
<comment type="pathway">
    <text evidence="2">Cofactor biosynthesis; thiamine diphosphate biosynthesis.</text>
</comment>
<evidence type="ECO:0000256" key="6">
    <source>
        <dbReference type="ARBA" id="ARBA00022723"/>
    </source>
</evidence>
<evidence type="ECO:0000256" key="1">
    <source>
        <dbReference type="ARBA" id="ARBA00003469"/>
    </source>
</evidence>
<dbReference type="PANTHER" id="PTHR31528">
    <property type="entry name" value="4-AMINO-5-HYDROXYMETHYL-2-METHYLPYRIMIDINE PHOSPHATE SYNTHASE THI11-RELATED"/>
    <property type="match status" value="1"/>
</dbReference>
<keyword evidence="9" id="KW-0408">Iron</keyword>
<comment type="function">
    <text evidence="1">Responsible for the formation of the pyrimidine heterocycle in the thiamine biosynthesis pathway. Catalyzes the formation of hydroxymethylpyrimidine phosphate (HMP-P) from histidine and pyridoxal phosphate (PLP). The protein uses PLP and the active site histidine to form HMP-P, generating an inactive enzyme. The enzyme can only undergo a single turnover, which suggests it is a suicide enzyme.</text>
</comment>
<keyword evidence="6" id="KW-0479">Metal-binding</keyword>
<dbReference type="EMBL" id="JBHSMH010000052">
    <property type="protein sequence ID" value="MFC5470114.1"/>
    <property type="molecule type" value="Genomic_DNA"/>
</dbReference>
<evidence type="ECO:0000256" key="11">
    <source>
        <dbReference type="ARBA" id="ARBA00048179"/>
    </source>
</evidence>
<comment type="caution">
    <text evidence="15">The sequence shown here is derived from an EMBL/GenBank/DDBJ whole genome shotgun (WGS) entry which is preliminary data.</text>
</comment>
<dbReference type="InterPro" id="IPR027939">
    <property type="entry name" value="NMT1/THI5"/>
</dbReference>
<dbReference type="Gene3D" id="3.40.190.10">
    <property type="entry name" value="Periplasmic binding protein-like II"/>
    <property type="match status" value="2"/>
</dbReference>
<gene>
    <name evidence="15" type="ORF">ACFPPD_15505</name>
</gene>
<dbReference type="SUPFAM" id="SSF53850">
    <property type="entry name" value="Periplasmic binding protein-like II"/>
    <property type="match status" value="1"/>
</dbReference>
<feature type="region of interest" description="Disordered" evidence="12">
    <location>
        <begin position="36"/>
        <end position="67"/>
    </location>
</feature>
<dbReference type="RefSeq" id="WP_378082594.1">
    <property type="nucleotide sequence ID" value="NZ_JBHSMH010000052.1"/>
</dbReference>
<evidence type="ECO:0000259" key="14">
    <source>
        <dbReference type="Pfam" id="PF09084"/>
    </source>
</evidence>
<dbReference type="InterPro" id="IPR015168">
    <property type="entry name" value="SsuA/THI5"/>
</dbReference>
<name>A0ABW0LW65_9BACL</name>
<keyword evidence="13" id="KW-0732">Signal</keyword>
<keyword evidence="5" id="KW-0808">Transferase</keyword>
<evidence type="ECO:0000256" key="10">
    <source>
        <dbReference type="ARBA" id="ARBA00033171"/>
    </source>
</evidence>
<dbReference type="PROSITE" id="PS51257">
    <property type="entry name" value="PROKAR_LIPOPROTEIN"/>
    <property type="match status" value="1"/>
</dbReference>
<evidence type="ECO:0000256" key="8">
    <source>
        <dbReference type="ARBA" id="ARBA00022977"/>
    </source>
</evidence>
<feature type="signal peptide" evidence="13">
    <location>
        <begin position="1"/>
        <end position="27"/>
    </location>
</feature>
<dbReference type="Proteomes" id="UP001596105">
    <property type="component" value="Unassembled WGS sequence"/>
</dbReference>
<accession>A0ABW0LW65</accession>
<feature type="domain" description="SsuA/THI5-like" evidence="14">
    <location>
        <begin position="83"/>
        <end position="296"/>
    </location>
</feature>
<sequence>MRAQATKGWLRGMGGAALISLFALTLAACGGNNGNNEPASPSGSPSASAPASSAAASETPSASPSASAEPVKVKLQLKWVPQAQFAGYFVAMDKGYYASEGLDVEILPGGPDIVPEQQVANGAADIGVDWVASLLAHQEQGLPLVEISQIYQRSGLVLVSKKSAGINGPADMKGKKIGNWMGGNEFELLALFDKHKLDPNKDLNFTKQGFTMDQFLTGEIDAASAMTYNEYQVAIESGVKAEDMNVIDMNAEGVAMLEDNLFANKDWLADNKETAAKFVRASIKGWKDAIADPAAAVDSVMKKTEEGSTTKEHQLKMMEEVAKLIQPEGFDASKLGYIDDALFKQTADIAFKFGVIEKEADLTHAYTNEIVEMAMK</sequence>
<feature type="compositionally biased region" description="Low complexity" evidence="12">
    <location>
        <begin position="37"/>
        <end position="67"/>
    </location>
</feature>
<dbReference type="Pfam" id="PF09084">
    <property type="entry name" value="NMT1"/>
    <property type="match status" value="1"/>
</dbReference>
<feature type="chain" id="PRO_5045417618" description="Thiamine pyrimidine synthase" evidence="13">
    <location>
        <begin position="28"/>
        <end position="376"/>
    </location>
</feature>
<evidence type="ECO:0000313" key="16">
    <source>
        <dbReference type="Proteomes" id="UP001596105"/>
    </source>
</evidence>
<evidence type="ECO:0000256" key="9">
    <source>
        <dbReference type="ARBA" id="ARBA00023004"/>
    </source>
</evidence>
<evidence type="ECO:0000256" key="7">
    <source>
        <dbReference type="ARBA" id="ARBA00022898"/>
    </source>
</evidence>
<comment type="subunit">
    <text evidence="4">Homodimer.</text>
</comment>